<dbReference type="SUPFAM" id="SSF46894">
    <property type="entry name" value="C-terminal effector domain of the bipartite response regulators"/>
    <property type="match status" value="1"/>
</dbReference>
<dbReference type="InterPro" id="IPR000792">
    <property type="entry name" value="Tscrpt_reg_LuxR_C"/>
</dbReference>
<dbReference type="PANTHER" id="PTHR44688">
    <property type="entry name" value="DNA-BINDING TRANSCRIPTIONAL ACTIVATOR DEVR_DOSR"/>
    <property type="match status" value="1"/>
</dbReference>
<dbReference type="EMBL" id="MPNT01000033">
    <property type="protein sequence ID" value="OJZ68856.1"/>
    <property type="molecule type" value="Genomic_DNA"/>
</dbReference>
<dbReference type="CDD" id="cd06170">
    <property type="entry name" value="LuxR_C_like"/>
    <property type="match status" value="1"/>
</dbReference>
<dbReference type="GO" id="GO:0003677">
    <property type="term" value="F:DNA binding"/>
    <property type="evidence" value="ECO:0007669"/>
    <property type="project" value="UniProtKB-KW"/>
</dbReference>
<name>A0A1Q4HMW1_9MYCO</name>
<keyword evidence="6" id="KW-1185">Reference proteome</keyword>
<dbReference type="PROSITE" id="PS50043">
    <property type="entry name" value="HTH_LUXR_2"/>
    <property type="match status" value="1"/>
</dbReference>
<evidence type="ECO:0000313" key="5">
    <source>
        <dbReference type="EMBL" id="OJZ68856.1"/>
    </source>
</evidence>
<evidence type="ECO:0000256" key="3">
    <source>
        <dbReference type="ARBA" id="ARBA00023163"/>
    </source>
</evidence>
<organism evidence="5 6">
    <name type="scientific">Mycobacterium paraffinicum</name>
    <dbReference type="NCBI Taxonomy" id="53378"/>
    <lineage>
        <taxon>Bacteria</taxon>
        <taxon>Bacillati</taxon>
        <taxon>Actinomycetota</taxon>
        <taxon>Actinomycetes</taxon>
        <taxon>Mycobacteriales</taxon>
        <taxon>Mycobacteriaceae</taxon>
        <taxon>Mycobacterium</taxon>
    </lineage>
</organism>
<evidence type="ECO:0000259" key="4">
    <source>
        <dbReference type="PROSITE" id="PS50043"/>
    </source>
</evidence>
<evidence type="ECO:0000313" key="6">
    <source>
        <dbReference type="Proteomes" id="UP000186438"/>
    </source>
</evidence>
<sequence length="53" mass="5673">MVLLVGEGLANKDIAARLFASPRTVETHLGHVYAKLGLNSRVQLAQAAARQES</sequence>
<feature type="domain" description="HTH luxR-type" evidence="4">
    <location>
        <begin position="1"/>
        <end position="52"/>
    </location>
</feature>
<reference evidence="5 6" key="1">
    <citation type="submission" date="2016-11" db="EMBL/GenBank/DDBJ databases">
        <title>Genome sequences of unsequenced Mycobacteria.</title>
        <authorList>
            <person name="Greninger A.L."/>
            <person name="Fang F."/>
            <person name="Jerome K.R."/>
        </authorList>
    </citation>
    <scope>NUCLEOTIDE SEQUENCE [LARGE SCALE GENOMIC DNA]</scope>
    <source>
        <strain evidence="5 6">M11</strain>
    </source>
</reference>
<dbReference type="AlphaFoldDB" id="A0A1Q4HMW1"/>
<keyword evidence="1" id="KW-0805">Transcription regulation</keyword>
<dbReference type="PRINTS" id="PR00038">
    <property type="entry name" value="HTHLUXR"/>
</dbReference>
<dbReference type="InterPro" id="IPR036388">
    <property type="entry name" value="WH-like_DNA-bd_sf"/>
</dbReference>
<comment type="caution">
    <text evidence="5">The sequence shown here is derived from an EMBL/GenBank/DDBJ whole genome shotgun (WGS) entry which is preliminary data.</text>
</comment>
<dbReference type="GO" id="GO:0006355">
    <property type="term" value="P:regulation of DNA-templated transcription"/>
    <property type="evidence" value="ECO:0007669"/>
    <property type="project" value="InterPro"/>
</dbReference>
<keyword evidence="2" id="KW-0238">DNA-binding</keyword>
<dbReference type="STRING" id="53378.BRW65_24955"/>
<keyword evidence="3" id="KW-0804">Transcription</keyword>
<proteinExistence type="predicted"/>
<protein>
    <submittedName>
        <fullName evidence="5">Helix-turn-helix transcriptional regulator</fullName>
    </submittedName>
</protein>
<evidence type="ECO:0000256" key="2">
    <source>
        <dbReference type="ARBA" id="ARBA00023125"/>
    </source>
</evidence>
<dbReference type="Gene3D" id="1.10.10.10">
    <property type="entry name" value="Winged helix-like DNA-binding domain superfamily/Winged helix DNA-binding domain"/>
    <property type="match status" value="1"/>
</dbReference>
<accession>A0A1Q4HMW1</accession>
<evidence type="ECO:0000256" key="1">
    <source>
        <dbReference type="ARBA" id="ARBA00023015"/>
    </source>
</evidence>
<gene>
    <name evidence="5" type="ORF">BRW65_24955</name>
</gene>
<dbReference type="PANTHER" id="PTHR44688:SF16">
    <property type="entry name" value="DNA-BINDING TRANSCRIPTIONAL ACTIVATOR DEVR_DOSR"/>
    <property type="match status" value="1"/>
</dbReference>
<dbReference type="Proteomes" id="UP000186438">
    <property type="component" value="Unassembled WGS sequence"/>
</dbReference>
<dbReference type="SMART" id="SM00421">
    <property type="entry name" value="HTH_LUXR"/>
    <property type="match status" value="1"/>
</dbReference>
<dbReference type="Pfam" id="PF00196">
    <property type="entry name" value="GerE"/>
    <property type="match status" value="1"/>
</dbReference>
<dbReference type="InterPro" id="IPR016032">
    <property type="entry name" value="Sig_transdc_resp-reg_C-effctor"/>
</dbReference>